<feature type="compositionally biased region" description="Polar residues" evidence="1">
    <location>
        <begin position="15"/>
        <end position="24"/>
    </location>
</feature>
<gene>
    <name evidence="4" type="ORF">GA0070617_0551</name>
</gene>
<dbReference type="InterPro" id="IPR036208">
    <property type="entry name" value="VHL_sf"/>
</dbReference>
<feature type="region of interest" description="Disordered" evidence="1">
    <location>
        <begin position="1"/>
        <end position="47"/>
    </location>
</feature>
<sequence length="272" mass="28277">MADAPDHTRGEPRITLSTYPTGTDTPGVPLVGLSEHDGPRRRTTGRGGAAVVPGLVAVGLLAALAIGLLPYLTGPQRSEYQPMDETPIAIVGADSLQPAPPPTGTGATSSGSLSARATATSPPPPTSTATPTATPSTSRPSTRPPAPKPANTPSVRPSTAPPSPRPSTAPPKPSSSPRPAELTPLPASAERRLRSVGGGAQTYVEFRNTRAHPVVIHWIGYDGRRRQYAVLDPGQTRRQHTYVGHPWVVTTVRGYALACFQPEARTATAVIG</sequence>
<reference evidence="5" key="1">
    <citation type="submission" date="2016-06" db="EMBL/GenBank/DDBJ databases">
        <authorList>
            <person name="Varghese N."/>
            <person name="Submissions Spin"/>
        </authorList>
    </citation>
    <scope>NUCLEOTIDE SEQUENCE [LARGE SCALE GENOMIC DNA]</scope>
    <source>
        <strain evidence="5">DSM 45577</strain>
    </source>
</reference>
<feature type="compositionally biased region" description="Low complexity" evidence="1">
    <location>
        <begin position="127"/>
        <end position="141"/>
    </location>
</feature>
<keyword evidence="5" id="KW-1185">Reference proteome</keyword>
<evidence type="ECO:0000256" key="2">
    <source>
        <dbReference type="SAM" id="Phobius"/>
    </source>
</evidence>
<evidence type="ECO:0000313" key="5">
    <source>
        <dbReference type="Proteomes" id="UP000198937"/>
    </source>
</evidence>
<feature type="domain" description="von Hippel-Lindau disease tumour suppressor beta" evidence="3">
    <location>
        <begin position="194"/>
        <end position="249"/>
    </location>
</feature>
<dbReference type="EMBL" id="FMIA01000002">
    <property type="protein sequence ID" value="SCL47344.1"/>
    <property type="molecule type" value="Genomic_DNA"/>
</dbReference>
<evidence type="ECO:0000313" key="4">
    <source>
        <dbReference type="EMBL" id="SCL47344.1"/>
    </source>
</evidence>
<name>A0A1C6TZY4_9ACTN</name>
<dbReference type="InterPro" id="IPR037140">
    <property type="entry name" value="VHL_beta_dom_sf"/>
</dbReference>
<dbReference type="InterPro" id="IPR024053">
    <property type="entry name" value="VHL_beta_dom"/>
</dbReference>
<feature type="transmembrane region" description="Helical" evidence="2">
    <location>
        <begin position="50"/>
        <end position="72"/>
    </location>
</feature>
<dbReference type="STRING" id="683228.GA0070617_0551"/>
<proteinExistence type="predicted"/>
<keyword evidence="2" id="KW-1133">Transmembrane helix</keyword>
<dbReference type="AlphaFoldDB" id="A0A1C6TZY4"/>
<feature type="compositionally biased region" description="Pro residues" evidence="1">
    <location>
        <begin position="159"/>
        <end position="176"/>
    </location>
</feature>
<evidence type="ECO:0000256" key="1">
    <source>
        <dbReference type="SAM" id="MobiDB-lite"/>
    </source>
</evidence>
<feature type="compositionally biased region" description="Low complexity" evidence="1">
    <location>
        <begin position="104"/>
        <end position="120"/>
    </location>
</feature>
<accession>A0A1C6TZY4</accession>
<keyword evidence="2" id="KW-0472">Membrane</keyword>
<feature type="region of interest" description="Disordered" evidence="1">
    <location>
        <begin position="93"/>
        <end position="189"/>
    </location>
</feature>
<feature type="compositionally biased region" description="Basic and acidic residues" evidence="1">
    <location>
        <begin position="1"/>
        <end position="12"/>
    </location>
</feature>
<dbReference type="SUPFAM" id="SSF49468">
    <property type="entry name" value="VHL"/>
    <property type="match status" value="1"/>
</dbReference>
<organism evidence="4 5">
    <name type="scientific">Micromonospora yangpuensis</name>
    <dbReference type="NCBI Taxonomy" id="683228"/>
    <lineage>
        <taxon>Bacteria</taxon>
        <taxon>Bacillati</taxon>
        <taxon>Actinomycetota</taxon>
        <taxon>Actinomycetes</taxon>
        <taxon>Micromonosporales</taxon>
        <taxon>Micromonosporaceae</taxon>
        <taxon>Micromonospora</taxon>
    </lineage>
</organism>
<dbReference type="PRINTS" id="PR01217">
    <property type="entry name" value="PRICHEXTENSN"/>
</dbReference>
<dbReference type="Proteomes" id="UP000198937">
    <property type="component" value="Unassembled WGS sequence"/>
</dbReference>
<dbReference type="Pfam" id="PF01847">
    <property type="entry name" value="VHL"/>
    <property type="match status" value="1"/>
</dbReference>
<protein>
    <submittedName>
        <fullName evidence="4">von Hippel-Lindau disease tumour suppressor protein</fullName>
    </submittedName>
</protein>
<keyword evidence="2" id="KW-0812">Transmembrane</keyword>
<dbReference type="Gene3D" id="2.60.40.780">
    <property type="entry name" value="von Hippel-Lindau disease tumour suppressor, beta domain"/>
    <property type="match status" value="1"/>
</dbReference>
<evidence type="ECO:0000259" key="3">
    <source>
        <dbReference type="Pfam" id="PF01847"/>
    </source>
</evidence>